<dbReference type="SMR" id="A0AA74KT21"/>
<dbReference type="InterPro" id="IPR006907">
    <property type="entry name" value="DLG5_N"/>
</dbReference>
<dbReference type="Proteomes" id="UP000000589">
    <property type="component" value="Chromosome 5"/>
</dbReference>
<accession>A0AA74KT21</accession>
<organism evidence="2 4">
    <name type="scientific">Mus musculus</name>
    <name type="common">Mouse</name>
    <dbReference type="NCBI Taxonomy" id="10090"/>
    <lineage>
        <taxon>Eukaryota</taxon>
        <taxon>Metazoa</taxon>
        <taxon>Chordata</taxon>
        <taxon>Craniata</taxon>
        <taxon>Vertebrata</taxon>
        <taxon>Euteleostomi</taxon>
        <taxon>Mammalia</taxon>
        <taxon>Eutheria</taxon>
        <taxon>Euarchontoglires</taxon>
        <taxon>Glires</taxon>
        <taxon>Rodentia</taxon>
        <taxon>Myomorpha</taxon>
        <taxon>Muroidea</taxon>
        <taxon>Muridae</taxon>
        <taxon>Murinae</taxon>
        <taxon>Mus</taxon>
        <taxon>Mus</taxon>
    </lineage>
</organism>
<evidence type="ECO:0000313" key="3">
    <source>
        <dbReference type="MGI" id="MGI:3648006"/>
    </source>
</evidence>
<dbReference type="AGR" id="MGI:3648006"/>
<reference evidence="2 4" key="1">
    <citation type="journal article" date="2009" name="PLoS Biol.">
        <title>Lineage-specific biology revealed by a finished genome assembly of the mouse.</title>
        <authorList>
            <consortium name="Mouse Genome Sequencing Consortium"/>
            <person name="Church D.M."/>
            <person name="Goodstadt L."/>
            <person name="Hillier L.W."/>
            <person name="Zody M.C."/>
            <person name="Goldstein S."/>
            <person name="She X."/>
            <person name="Bult C.J."/>
            <person name="Agarwala R."/>
            <person name="Cherry J.L."/>
            <person name="DiCuccio M."/>
            <person name="Hlavina W."/>
            <person name="Kapustin Y."/>
            <person name="Meric P."/>
            <person name="Maglott D."/>
            <person name="Birtle Z."/>
            <person name="Marques A.C."/>
            <person name="Graves T."/>
            <person name="Zhou S."/>
            <person name="Teague B."/>
            <person name="Potamousis K."/>
            <person name="Churas C."/>
            <person name="Place M."/>
            <person name="Herschleb J."/>
            <person name="Runnheim R."/>
            <person name="Forrest D."/>
            <person name="Amos-Landgraf J."/>
            <person name="Schwartz D.C."/>
            <person name="Cheng Z."/>
            <person name="Lindblad-Toh K."/>
            <person name="Eichler E.E."/>
            <person name="Ponting C.P."/>
        </authorList>
    </citation>
    <scope>NUCLEOTIDE SEQUENCE [LARGE SCALE GENOMIC DNA]</scope>
    <source>
        <strain evidence="2 4">C57BL/6J</strain>
    </source>
</reference>
<dbReference type="AlphaFoldDB" id="A0AA74KT21"/>
<dbReference type="PANTHER" id="PTHR21558">
    <property type="entry name" value="SPEER/SPETEX"/>
    <property type="match status" value="1"/>
</dbReference>
<evidence type="ECO:0000259" key="1">
    <source>
        <dbReference type="Pfam" id="PF04822"/>
    </source>
</evidence>
<evidence type="ECO:0000313" key="2">
    <source>
        <dbReference type="Ensembl" id="ENSMUSP00000159802.1"/>
    </source>
</evidence>
<feature type="domain" description="Disks large homolog 5 N-terminal" evidence="1">
    <location>
        <begin position="48"/>
        <end position="119"/>
    </location>
</feature>
<sequence>MFARLCNLFGRVNVDGREARERRKDAGLPSESNEGRRRWTWRIWRARRHTSSTAPDVSKKKFKKEKERLTTELHLLIQLRNEQRDHLIDFKESSNYNRNLHSQLLMEKNLKMSITQNQKNKEVQIDWALIEKYLVDLNLNGRTGADQQP</sequence>
<dbReference type="PANTHER" id="PTHR21558:SF13">
    <property type="entry name" value="MCG129800-RELATED"/>
    <property type="match status" value="1"/>
</dbReference>
<dbReference type="Pfam" id="PF04822">
    <property type="entry name" value="Takusan"/>
    <property type="match status" value="1"/>
</dbReference>
<dbReference type="GeneTree" id="ENSGT00940000153178"/>
<name>A0AA74KT21_MOUSE</name>
<protein>
    <submittedName>
        <fullName evidence="2">Spermatogenesis associated glutamate (E)-rich protein 1K</fullName>
    </submittedName>
</protein>
<reference evidence="2" key="3">
    <citation type="submission" date="2025-08" db="UniProtKB">
        <authorList>
            <consortium name="Ensembl"/>
        </authorList>
    </citation>
    <scope>IDENTIFICATION</scope>
    <source>
        <strain evidence="2">C57BL/6J</strain>
    </source>
</reference>
<dbReference type="Ensembl" id="ENSMUST00000249593.1">
    <property type="protein sequence ID" value="ENSMUSP00000159802.1"/>
    <property type="gene ID" value="ENSMUSG00000091933.4"/>
</dbReference>
<reference evidence="2 4" key="2">
    <citation type="journal article" date="2011" name="PLoS Biol.">
        <title>Modernizing reference genome assemblies.</title>
        <authorList>
            <person name="Church D.M."/>
            <person name="Schneider V.A."/>
            <person name="Graves T."/>
            <person name="Auger K."/>
            <person name="Cunningham F."/>
            <person name="Bouk N."/>
            <person name="Chen H.C."/>
            <person name="Agarwala R."/>
            <person name="McLaren W.M."/>
            <person name="Ritchie G.R."/>
            <person name="Albracht D."/>
            <person name="Kremitzki M."/>
            <person name="Rock S."/>
            <person name="Kotkiewicz H."/>
            <person name="Kremitzki C."/>
            <person name="Wollam A."/>
            <person name="Trani L."/>
            <person name="Fulton L."/>
            <person name="Fulton R."/>
            <person name="Matthews L."/>
            <person name="Whitehead S."/>
            <person name="Chow W."/>
            <person name="Torrance J."/>
            <person name="Dunn M."/>
            <person name="Harden G."/>
            <person name="Threadgold G."/>
            <person name="Wood J."/>
            <person name="Collins J."/>
            <person name="Heath P."/>
            <person name="Griffiths G."/>
            <person name="Pelan S."/>
            <person name="Grafham D."/>
            <person name="Eichler E.E."/>
            <person name="Weinstock G."/>
            <person name="Mardis E.R."/>
            <person name="Wilson R.K."/>
            <person name="Howe K."/>
            <person name="Flicek P."/>
            <person name="Hubbard T."/>
        </authorList>
    </citation>
    <scope>NUCLEOTIDE SEQUENCE [LARGE SCALE GENOMIC DNA]</scope>
    <source>
        <strain evidence="2 4">C57BL/6J</strain>
    </source>
</reference>
<dbReference type="MGI" id="MGI:3648006">
    <property type="gene designation" value="Speer1k"/>
</dbReference>
<keyword evidence="4" id="KW-1185">Reference proteome</keyword>
<proteinExistence type="predicted"/>
<reference evidence="2" key="4">
    <citation type="submission" date="2025-09" db="UniProtKB">
        <authorList>
            <consortium name="Ensembl"/>
        </authorList>
    </citation>
    <scope>IDENTIFICATION</scope>
    <source>
        <strain evidence="2">C57BL/6J</strain>
    </source>
</reference>
<gene>
    <name evidence="2 3" type="primary">Speer1k</name>
</gene>
<evidence type="ECO:0000313" key="4">
    <source>
        <dbReference type="Proteomes" id="UP000000589"/>
    </source>
</evidence>